<dbReference type="STRING" id="149040.A0A194X6E5"/>
<dbReference type="InterPro" id="IPR036052">
    <property type="entry name" value="TrpB-like_PALP_sf"/>
</dbReference>
<feature type="domain" description="Tryptophan synthase beta chain-like PALP" evidence="1">
    <location>
        <begin position="37"/>
        <end position="367"/>
    </location>
</feature>
<protein>
    <submittedName>
        <fullName evidence="2">Diaminopropionate ammonia-lyase family protein</fullName>
    </submittedName>
</protein>
<dbReference type="AlphaFoldDB" id="A0A194X6E5"/>
<dbReference type="Proteomes" id="UP000070700">
    <property type="component" value="Unassembled WGS sequence"/>
</dbReference>
<keyword evidence="2" id="KW-0456">Lyase</keyword>
<dbReference type="GO" id="GO:0016829">
    <property type="term" value="F:lyase activity"/>
    <property type="evidence" value="ECO:0007669"/>
    <property type="project" value="UniProtKB-KW"/>
</dbReference>
<dbReference type="KEGG" id="psco:LY89DRAFT_94304"/>
<gene>
    <name evidence="2" type="ORF">LY89DRAFT_94304</name>
</gene>
<evidence type="ECO:0000259" key="1">
    <source>
        <dbReference type="Pfam" id="PF00291"/>
    </source>
</evidence>
<dbReference type="InParanoid" id="A0A194X6E5"/>
<proteinExistence type="predicted"/>
<dbReference type="Pfam" id="PF00291">
    <property type="entry name" value="PALP"/>
    <property type="match status" value="1"/>
</dbReference>
<name>A0A194X6E5_MOLSC</name>
<evidence type="ECO:0000313" key="2">
    <source>
        <dbReference type="EMBL" id="KUJ15745.1"/>
    </source>
</evidence>
<evidence type="ECO:0000313" key="3">
    <source>
        <dbReference type="Proteomes" id="UP000070700"/>
    </source>
</evidence>
<dbReference type="SUPFAM" id="SSF53686">
    <property type="entry name" value="Tryptophan synthase beta subunit-like PLP-dependent enzymes"/>
    <property type="match status" value="1"/>
</dbReference>
<dbReference type="InterPro" id="IPR001926">
    <property type="entry name" value="TrpB-like_PALP"/>
</dbReference>
<dbReference type="PANTHER" id="PTHR42937:SF1">
    <property type="entry name" value="DIAMINOPROPIONATE AMMONIA-LYASE"/>
    <property type="match status" value="1"/>
</dbReference>
<accession>A0A194X6E5</accession>
<dbReference type="GeneID" id="28833251"/>
<dbReference type="RefSeq" id="XP_018070100.1">
    <property type="nucleotide sequence ID" value="XM_018223525.1"/>
</dbReference>
<dbReference type="PANTHER" id="PTHR42937">
    <property type="match status" value="1"/>
</dbReference>
<dbReference type="OrthoDB" id="10059875at2759"/>
<reference evidence="2 3" key="1">
    <citation type="submission" date="2015-10" db="EMBL/GenBank/DDBJ databases">
        <title>Full genome of DAOMC 229536 Phialocephala scopiformis, a fungal endophyte of spruce producing the potent anti-insectan compound rugulosin.</title>
        <authorList>
            <consortium name="DOE Joint Genome Institute"/>
            <person name="Walker A.K."/>
            <person name="Frasz S.L."/>
            <person name="Seifert K.A."/>
            <person name="Miller J.D."/>
            <person name="Mondo S.J."/>
            <person name="Labutti K."/>
            <person name="Lipzen A."/>
            <person name="Dockter R."/>
            <person name="Kennedy M."/>
            <person name="Grigoriev I.V."/>
            <person name="Spatafora J.W."/>
        </authorList>
    </citation>
    <scope>NUCLEOTIDE SEQUENCE [LARGE SCALE GENOMIC DNA]</scope>
    <source>
        <strain evidence="2 3">CBS 120377</strain>
    </source>
</reference>
<organism evidence="2 3">
    <name type="scientific">Mollisia scopiformis</name>
    <name type="common">Conifer needle endophyte fungus</name>
    <name type="synonym">Phialocephala scopiformis</name>
    <dbReference type="NCBI Taxonomy" id="149040"/>
    <lineage>
        <taxon>Eukaryota</taxon>
        <taxon>Fungi</taxon>
        <taxon>Dikarya</taxon>
        <taxon>Ascomycota</taxon>
        <taxon>Pezizomycotina</taxon>
        <taxon>Leotiomycetes</taxon>
        <taxon>Helotiales</taxon>
        <taxon>Mollisiaceae</taxon>
        <taxon>Mollisia</taxon>
    </lineage>
</organism>
<dbReference type="Gene3D" id="3.40.50.1100">
    <property type="match status" value="2"/>
</dbReference>
<dbReference type="EMBL" id="KQ947417">
    <property type="protein sequence ID" value="KUJ15745.1"/>
    <property type="molecule type" value="Genomic_DNA"/>
</dbReference>
<keyword evidence="3" id="KW-1185">Reference proteome</keyword>
<sequence length="384" mass="40599">MPSSIFINQLYRPPSSSSPETLPSPNTGVRAFHQSLPGYKPSPLVSVPAIAARQGIRWCLVKDETERLGLPAFKILGASWATYRALGERLGLRENGDVVSLQRLAEAAKAEGVVLFAATDGNHGRAVARMAGYLGVGARIYVPSLLDEEAISKIRGEGAEVVVYDGDYDQTVLATKVAAENHAEGKGVLISDTALTVDDETANWIVEGYQTMFDEMEEQVLEITGTRTITHVVTPVGVGSLTQAVVTHFQRTPRSPKPMVIAVEPKSAACLKASLEAGEMTSVKTEYTICTGMCCGTLSAIGWPMLKSGISAAVAVEDSDVDTATKNLQSCGINAGPCGAASLAALESLSSGEELALGPQSVVVLLCTEGRRGYEMRSNSQPEP</sequence>